<name>A0A392Q3H3_9FABA</name>
<proteinExistence type="predicted"/>
<organism evidence="1 2">
    <name type="scientific">Trifolium medium</name>
    <dbReference type="NCBI Taxonomy" id="97028"/>
    <lineage>
        <taxon>Eukaryota</taxon>
        <taxon>Viridiplantae</taxon>
        <taxon>Streptophyta</taxon>
        <taxon>Embryophyta</taxon>
        <taxon>Tracheophyta</taxon>
        <taxon>Spermatophyta</taxon>
        <taxon>Magnoliopsida</taxon>
        <taxon>eudicotyledons</taxon>
        <taxon>Gunneridae</taxon>
        <taxon>Pentapetalae</taxon>
        <taxon>rosids</taxon>
        <taxon>fabids</taxon>
        <taxon>Fabales</taxon>
        <taxon>Fabaceae</taxon>
        <taxon>Papilionoideae</taxon>
        <taxon>50 kb inversion clade</taxon>
        <taxon>NPAAA clade</taxon>
        <taxon>Hologalegina</taxon>
        <taxon>IRL clade</taxon>
        <taxon>Trifolieae</taxon>
        <taxon>Trifolium</taxon>
    </lineage>
</organism>
<sequence length="120" mass="14148">WNSKDPEKFMNPSVNKIPLFIGESSQFYLWKDEEKNHFLRTNEVLWDIVQNGVNLAINSEGMVEDRKSLTETQKQDYKNHHKAKYMMMQTISQAEFNKLSETSTTKAIYESLCDLYERSS</sequence>
<keyword evidence="2" id="KW-1185">Reference proteome</keyword>
<accession>A0A392Q3H3</accession>
<feature type="non-terminal residue" evidence="1">
    <location>
        <position position="1"/>
    </location>
</feature>
<evidence type="ECO:0000313" key="2">
    <source>
        <dbReference type="Proteomes" id="UP000265520"/>
    </source>
</evidence>
<keyword evidence="1" id="KW-0436">Ligase</keyword>
<dbReference type="AlphaFoldDB" id="A0A392Q3H3"/>
<dbReference type="Proteomes" id="UP000265520">
    <property type="component" value="Unassembled WGS sequence"/>
</dbReference>
<evidence type="ECO:0000313" key="1">
    <source>
        <dbReference type="EMBL" id="MCI18953.1"/>
    </source>
</evidence>
<dbReference type="EMBL" id="LXQA010112566">
    <property type="protein sequence ID" value="MCI18953.1"/>
    <property type="molecule type" value="Genomic_DNA"/>
</dbReference>
<comment type="caution">
    <text evidence="1">The sequence shown here is derived from an EMBL/GenBank/DDBJ whole genome shotgun (WGS) entry which is preliminary data.</text>
</comment>
<reference evidence="1 2" key="1">
    <citation type="journal article" date="2018" name="Front. Plant Sci.">
        <title>Red Clover (Trifolium pratense) and Zigzag Clover (T. medium) - A Picture of Genomic Similarities and Differences.</title>
        <authorList>
            <person name="Dluhosova J."/>
            <person name="Istvanek J."/>
            <person name="Nedelnik J."/>
            <person name="Repkova J."/>
        </authorList>
    </citation>
    <scope>NUCLEOTIDE SEQUENCE [LARGE SCALE GENOMIC DNA]</scope>
    <source>
        <strain evidence="2">cv. 10/8</strain>
        <tissue evidence="1">Leaf</tissue>
    </source>
</reference>
<keyword evidence="1" id="KW-0030">Aminoacyl-tRNA synthetase</keyword>
<dbReference type="GO" id="GO:0004812">
    <property type="term" value="F:aminoacyl-tRNA ligase activity"/>
    <property type="evidence" value="ECO:0007669"/>
    <property type="project" value="UniProtKB-KW"/>
</dbReference>
<protein>
    <submittedName>
        <fullName evidence="1">Aspartyl-tRNA synthetase</fullName>
    </submittedName>
</protein>